<proteinExistence type="inferred from homology"/>
<dbReference type="OrthoDB" id="9801077at2"/>
<reference evidence="9 10" key="1">
    <citation type="submission" date="2018-05" db="EMBL/GenBank/DDBJ databases">
        <title>Paenibacillus flagellatus sp. nov., isolated from selenium mineral soil.</title>
        <authorList>
            <person name="Dai X."/>
        </authorList>
    </citation>
    <scope>NUCLEOTIDE SEQUENCE [LARGE SCALE GENOMIC DNA]</scope>
    <source>
        <strain evidence="9 10">DXL2</strain>
    </source>
</reference>
<organism evidence="9 10">
    <name type="scientific">Paenibacillus flagellatus</name>
    <dbReference type="NCBI Taxonomy" id="2211139"/>
    <lineage>
        <taxon>Bacteria</taxon>
        <taxon>Bacillati</taxon>
        <taxon>Bacillota</taxon>
        <taxon>Bacilli</taxon>
        <taxon>Bacillales</taxon>
        <taxon>Paenibacillaceae</taxon>
        <taxon>Paenibacillus</taxon>
    </lineage>
</organism>
<evidence type="ECO:0000256" key="4">
    <source>
        <dbReference type="ARBA" id="ARBA00022729"/>
    </source>
</evidence>
<accession>A0A2V5KAQ3</accession>
<dbReference type="GO" id="GO:0004567">
    <property type="term" value="F:beta-mannosidase activity"/>
    <property type="evidence" value="ECO:0007669"/>
    <property type="project" value="UniProtKB-EC"/>
</dbReference>
<dbReference type="PANTHER" id="PTHR43730">
    <property type="entry name" value="BETA-MANNOSIDASE"/>
    <property type="match status" value="1"/>
</dbReference>
<dbReference type="AlphaFoldDB" id="A0A2V5KAQ3"/>
<evidence type="ECO:0000256" key="5">
    <source>
        <dbReference type="ARBA" id="ARBA00022801"/>
    </source>
</evidence>
<evidence type="ECO:0000256" key="6">
    <source>
        <dbReference type="ARBA" id="ARBA00023295"/>
    </source>
</evidence>
<dbReference type="SUPFAM" id="SSF49785">
    <property type="entry name" value="Galactose-binding domain-like"/>
    <property type="match status" value="1"/>
</dbReference>
<comment type="catalytic activity">
    <reaction evidence="1">
        <text>Hydrolysis of terminal, non-reducing beta-D-mannose residues in beta-D-mannosides.</text>
        <dbReference type="EC" id="3.2.1.25"/>
    </reaction>
</comment>
<dbReference type="EC" id="3.2.1.25" evidence="3"/>
<evidence type="ECO:0000313" key="10">
    <source>
        <dbReference type="Proteomes" id="UP000247476"/>
    </source>
</evidence>
<dbReference type="InterPro" id="IPR050887">
    <property type="entry name" value="Beta-mannosidase_GH2"/>
</dbReference>
<sequence length="792" mass="89402">MNGTNAADIRCRWELAHGPAGEMPKPEQWASLDWRETSVPSNVHTSAFGIPVERLYVRDRIRETDWMNDRYWLYRARFDSPRAGEDREAVFVLKGVDYRCTVYLDGKRVLDHEGMFSPIEVPLDERAASPGEERELVVVIHPFVKGAEPYETLKARYGFGDGWDFAPRLTSAGIWDDAHVVVRPKLRVASAYTAVKRANRQRADIVVHAEWSERIESGTVTVRIGGAARSFPIVASDRLAMPIAVPSPRWWWPNGRGEPHLVELQLELDVPGRRTEPFRQRIGLRTVERVPCEGQGQEDTPLRLRINGEELFLNGVNWVPADACPAEVTAERYRTFLQRFRDAGVNFVRVWGGGLKEKDAFYDIADELGLMVMQEFPLACQKLARSETFYRVLEQEASAIVRALRHHPSVVVWSGGNEHYHYWDAVDSGTDAMEAARPAVRDMFGIGEGDREWLAGADTYAEPALALLDSVCAGLDGTRPYQITSALEGEGEVHGIWNWNPRIGDHRYRDYESLYAFWRSADKQLYSEASVSSIANADTIRDVLGLGADEPLGGLPEKSDPMWRLHHAFGSVWDGHDDLWLDIPSTEKLFGPMNRLEELVFANQWMQGEGCRFLIEELRRRQRRVAGVVWWGVNEPWPGLAGNALLDYYGRPKLGWSFLASAFRPTVASLRYEHCVARAVKPELWVSRNGGGRFEGRYEAELVHLHTGETETIEGRVVCGDGESVYVRTLPRVRLVPGSRLHVRLRLFDEAGGALVHTNDYVFAPAEEEAPFRGETAALLKRLYASGPDGGR</sequence>
<evidence type="ECO:0000313" key="9">
    <source>
        <dbReference type="EMBL" id="PYI56538.1"/>
    </source>
</evidence>
<dbReference type="Pfam" id="PF02836">
    <property type="entry name" value="Glyco_hydro_2_C"/>
    <property type="match status" value="1"/>
</dbReference>
<evidence type="ECO:0000259" key="7">
    <source>
        <dbReference type="Pfam" id="PF02836"/>
    </source>
</evidence>
<comment type="caution">
    <text evidence="9">The sequence shown here is derived from an EMBL/GenBank/DDBJ whole genome shotgun (WGS) entry which is preliminary data.</text>
</comment>
<keyword evidence="5" id="KW-0378">Hydrolase</keyword>
<evidence type="ECO:0000259" key="8">
    <source>
        <dbReference type="Pfam" id="PF22666"/>
    </source>
</evidence>
<dbReference type="GO" id="GO:0006516">
    <property type="term" value="P:glycoprotein catabolic process"/>
    <property type="evidence" value="ECO:0007669"/>
    <property type="project" value="TreeGrafter"/>
</dbReference>
<dbReference type="EMBL" id="QJVJ01000002">
    <property type="protein sequence ID" value="PYI56538.1"/>
    <property type="molecule type" value="Genomic_DNA"/>
</dbReference>
<dbReference type="SUPFAM" id="SSF49303">
    <property type="entry name" value="beta-Galactosidase/glucuronidase domain"/>
    <property type="match status" value="1"/>
</dbReference>
<evidence type="ECO:0000256" key="1">
    <source>
        <dbReference type="ARBA" id="ARBA00000829"/>
    </source>
</evidence>
<dbReference type="InterPro" id="IPR017853">
    <property type="entry name" value="GH"/>
</dbReference>
<evidence type="ECO:0000256" key="2">
    <source>
        <dbReference type="ARBA" id="ARBA00007401"/>
    </source>
</evidence>
<feature type="domain" description="Glycoside hydrolase family 2 catalytic" evidence="7">
    <location>
        <begin position="304"/>
        <end position="422"/>
    </location>
</feature>
<name>A0A2V5KAQ3_9BACL</name>
<keyword evidence="6" id="KW-0326">Glycosidase</keyword>
<gene>
    <name evidence="9" type="ORF">DLM86_06095</name>
</gene>
<dbReference type="InterPro" id="IPR013783">
    <property type="entry name" value="Ig-like_fold"/>
</dbReference>
<dbReference type="PANTHER" id="PTHR43730:SF1">
    <property type="entry name" value="BETA-MANNOSIDASE"/>
    <property type="match status" value="1"/>
</dbReference>
<dbReference type="InterPro" id="IPR054593">
    <property type="entry name" value="Beta-mannosidase-like_N2"/>
</dbReference>
<dbReference type="Proteomes" id="UP000247476">
    <property type="component" value="Unassembled WGS sequence"/>
</dbReference>
<dbReference type="Pfam" id="PF22666">
    <property type="entry name" value="Glyco_hydro_2_N2"/>
    <property type="match status" value="1"/>
</dbReference>
<comment type="similarity">
    <text evidence="2">Belongs to the glycosyl hydrolase 2 family.</text>
</comment>
<keyword evidence="10" id="KW-1185">Reference proteome</keyword>
<dbReference type="Gene3D" id="2.60.120.260">
    <property type="entry name" value="Galactose-binding domain-like"/>
    <property type="match status" value="1"/>
</dbReference>
<evidence type="ECO:0000256" key="3">
    <source>
        <dbReference type="ARBA" id="ARBA00012754"/>
    </source>
</evidence>
<dbReference type="GO" id="GO:0005975">
    <property type="term" value="P:carbohydrate metabolic process"/>
    <property type="evidence" value="ECO:0007669"/>
    <property type="project" value="InterPro"/>
</dbReference>
<dbReference type="Gene3D" id="3.20.20.80">
    <property type="entry name" value="Glycosidases"/>
    <property type="match status" value="1"/>
</dbReference>
<dbReference type="InterPro" id="IPR006103">
    <property type="entry name" value="Glyco_hydro_2_cat"/>
</dbReference>
<dbReference type="RefSeq" id="WP_110839066.1">
    <property type="nucleotide sequence ID" value="NZ_QJVJ01000002.1"/>
</dbReference>
<dbReference type="InterPro" id="IPR008979">
    <property type="entry name" value="Galactose-bd-like_sf"/>
</dbReference>
<keyword evidence="4" id="KW-0732">Signal</keyword>
<feature type="domain" description="Beta-mannosidase-like galactose-binding" evidence="8">
    <location>
        <begin position="33"/>
        <end position="175"/>
    </location>
</feature>
<protein>
    <recommendedName>
        <fullName evidence="3">beta-mannosidase</fullName>
        <ecNumber evidence="3">3.2.1.25</ecNumber>
    </recommendedName>
</protein>
<dbReference type="SUPFAM" id="SSF51445">
    <property type="entry name" value="(Trans)glycosidases"/>
    <property type="match status" value="1"/>
</dbReference>
<dbReference type="Gene3D" id="2.60.40.10">
    <property type="entry name" value="Immunoglobulins"/>
    <property type="match status" value="1"/>
</dbReference>
<dbReference type="InterPro" id="IPR036156">
    <property type="entry name" value="Beta-gal/glucu_dom_sf"/>
</dbReference>